<dbReference type="Proteomes" id="UP000603227">
    <property type="component" value="Unassembled WGS sequence"/>
</dbReference>
<evidence type="ECO:0000313" key="1">
    <source>
        <dbReference type="EMBL" id="GHE60896.1"/>
    </source>
</evidence>
<comment type="caution">
    <text evidence="1">The sequence shown here is derived from an EMBL/GenBank/DDBJ whole genome shotgun (WGS) entry which is preliminary data.</text>
</comment>
<dbReference type="AlphaFoldDB" id="A0A919DNP1"/>
<proteinExistence type="predicted"/>
<protein>
    <recommendedName>
        <fullName evidence="3">YkuD domain-containing protein</fullName>
    </recommendedName>
</protein>
<dbReference type="EMBL" id="BNAT01000051">
    <property type="protein sequence ID" value="GHE60896.1"/>
    <property type="molecule type" value="Genomic_DNA"/>
</dbReference>
<reference evidence="1" key="1">
    <citation type="journal article" date="2014" name="Int. J. Syst. Evol. Microbiol.">
        <title>Complete genome sequence of Corynebacterium casei LMG S-19264T (=DSM 44701T), isolated from a smear-ripened cheese.</title>
        <authorList>
            <consortium name="US DOE Joint Genome Institute (JGI-PGF)"/>
            <person name="Walter F."/>
            <person name="Albersmeier A."/>
            <person name="Kalinowski J."/>
            <person name="Ruckert C."/>
        </authorList>
    </citation>
    <scope>NUCLEOTIDE SEQUENCE</scope>
    <source>
        <strain evidence="1">CGMCC 4.7403</strain>
    </source>
</reference>
<sequence>MLPNGRPGGSEPYRWDGNSDYKSNGCIKLRPSDIRELKSYRADFPKPTRLFVS</sequence>
<evidence type="ECO:0008006" key="3">
    <source>
        <dbReference type="Google" id="ProtNLM"/>
    </source>
</evidence>
<name>A0A919DNP1_9ACTN</name>
<organism evidence="1 2">
    <name type="scientific">Streptomyces capitiformicae</name>
    <dbReference type="NCBI Taxonomy" id="2014920"/>
    <lineage>
        <taxon>Bacteria</taxon>
        <taxon>Bacillati</taxon>
        <taxon>Actinomycetota</taxon>
        <taxon>Actinomycetes</taxon>
        <taxon>Kitasatosporales</taxon>
        <taxon>Streptomycetaceae</taxon>
        <taxon>Streptomyces</taxon>
    </lineage>
</organism>
<evidence type="ECO:0000313" key="2">
    <source>
        <dbReference type="Proteomes" id="UP000603227"/>
    </source>
</evidence>
<gene>
    <name evidence="1" type="ORF">GCM10017771_84130</name>
</gene>
<reference evidence="1" key="2">
    <citation type="submission" date="2020-09" db="EMBL/GenBank/DDBJ databases">
        <authorList>
            <person name="Sun Q."/>
            <person name="Zhou Y."/>
        </authorList>
    </citation>
    <scope>NUCLEOTIDE SEQUENCE</scope>
    <source>
        <strain evidence="1">CGMCC 4.7403</strain>
    </source>
</reference>
<accession>A0A919DNP1</accession>
<keyword evidence="2" id="KW-1185">Reference proteome</keyword>